<organism evidence="2 3">
    <name type="scientific">Rubripirellula reticaptiva</name>
    <dbReference type="NCBI Taxonomy" id="2528013"/>
    <lineage>
        <taxon>Bacteria</taxon>
        <taxon>Pseudomonadati</taxon>
        <taxon>Planctomycetota</taxon>
        <taxon>Planctomycetia</taxon>
        <taxon>Pirellulales</taxon>
        <taxon>Pirellulaceae</taxon>
        <taxon>Rubripirellula</taxon>
    </lineage>
</organism>
<sequence length="286" mass="30721">MFSVVGGIGSLSLLLAVAAVLMIGTTKLAEDWLNSLASFTLVMLMIQTIAIPTLAIFSFVTATSFFWFRSVLLRVIVAAVAVSFGFAVFATMFRLIEGASIEEMLLQSGTCLFAQFVATATVALFVQFFTPYTLSHAQPLDSAPIPPTGLRNFFELTVFFAVGFAILVAVGTEDLHAGLVFFGAWGVVSTISIITLMISTMQSGANNRIGWWVAMFFAIGCSALLNGFYAVGLFGWSFQLTNAAIVVAVSIYGALVFAASFAVCIALLQEFQWSVINRNTVTTEHS</sequence>
<gene>
    <name evidence="2" type="ORF">Poly59_53590</name>
</gene>
<protein>
    <submittedName>
        <fullName evidence="2">Uncharacterized protein</fullName>
    </submittedName>
</protein>
<feature type="transmembrane region" description="Helical" evidence="1">
    <location>
        <begin position="210"/>
        <end position="231"/>
    </location>
</feature>
<name>A0A5C6EEJ8_9BACT</name>
<feature type="transmembrane region" description="Helical" evidence="1">
    <location>
        <begin position="177"/>
        <end position="198"/>
    </location>
</feature>
<evidence type="ECO:0000313" key="2">
    <source>
        <dbReference type="EMBL" id="TWU46417.1"/>
    </source>
</evidence>
<keyword evidence="1" id="KW-0472">Membrane</keyword>
<dbReference type="EMBL" id="SJPX01000006">
    <property type="protein sequence ID" value="TWU46417.1"/>
    <property type="molecule type" value="Genomic_DNA"/>
</dbReference>
<feature type="transmembrane region" description="Helical" evidence="1">
    <location>
        <begin position="113"/>
        <end position="132"/>
    </location>
</feature>
<reference evidence="2 3" key="1">
    <citation type="submission" date="2019-02" db="EMBL/GenBank/DDBJ databases">
        <title>Deep-cultivation of Planctomycetes and their phenomic and genomic characterization uncovers novel biology.</title>
        <authorList>
            <person name="Wiegand S."/>
            <person name="Jogler M."/>
            <person name="Boedeker C."/>
            <person name="Pinto D."/>
            <person name="Vollmers J."/>
            <person name="Rivas-Marin E."/>
            <person name="Kohn T."/>
            <person name="Peeters S.H."/>
            <person name="Heuer A."/>
            <person name="Rast P."/>
            <person name="Oberbeckmann S."/>
            <person name="Bunk B."/>
            <person name="Jeske O."/>
            <person name="Meyerdierks A."/>
            <person name="Storesund J.E."/>
            <person name="Kallscheuer N."/>
            <person name="Luecker S."/>
            <person name="Lage O.M."/>
            <person name="Pohl T."/>
            <person name="Merkel B.J."/>
            <person name="Hornburger P."/>
            <person name="Mueller R.-W."/>
            <person name="Bruemmer F."/>
            <person name="Labrenz M."/>
            <person name="Spormann A.M."/>
            <person name="Op Den Camp H."/>
            <person name="Overmann J."/>
            <person name="Amann R."/>
            <person name="Jetten M.S.M."/>
            <person name="Mascher T."/>
            <person name="Medema M.H."/>
            <person name="Devos D.P."/>
            <person name="Kaster A.-K."/>
            <person name="Ovreas L."/>
            <person name="Rohde M."/>
            <person name="Galperin M.Y."/>
            <person name="Jogler C."/>
        </authorList>
    </citation>
    <scope>NUCLEOTIDE SEQUENCE [LARGE SCALE GENOMIC DNA]</scope>
    <source>
        <strain evidence="2 3">Poly59</strain>
    </source>
</reference>
<proteinExistence type="predicted"/>
<dbReference type="AlphaFoldDB" id="A0A5C6EEJ8"/>
<feature type="transmembrane region" description="Helical" evidence="1">
    <location>
        <begin position="243"/>
        <end position="268"/>
    </location>
</feature>
<feature type="transmembrane region" description="Helical" evidence="1">
    <location>
        <begin position="35"/>
        <end position="59"/>
    </location>
</feature>
<feature type="transmembrane region" description="Helical" evidence="1">
    <location>
        <begin position="71"/>
        <end position="93"/>
    </location>
</feature>
<keyword evidence="1" id="KW-1133">Transmembrane helix</keyword>
<keyword evidence="3" id="KW-1185">Reference proteome</keyword>
<dbReference type="Proteomes" id="UP000317977">
    <property type="component" value="Unassembled WGS sequence"/>
</dbReference>
<evidence type="ECO:0000313" key="3">
    <source>
        <dbReference type="Proteomes" id="UP000317977"/>
    </source>
</evidence>
<evidence type="ECO:0000256" key="1">
    <source>
        <dbReference type="SAM" id="Phobius"/>
    </source>
</evidence>
<feature type="transmembrane region" description="Helical" evidence="1">
    <location>
        <begin position="153"/>
        <end position="171"/>
    </location>
</feature>
<comment type="caution">
    <text evidence="2">The sequence shown here is derived from an EMBL/GenBank/DDBJ whole genome shotgun (WGS) entry which is preliminary data.</text>
</comment>
<keyword evidence="1" id="KW-0812">Transmembrane</keyword>
<accession>A0A5C6EEJ8</accession>